<organism evidence="2 3">
    <name type="scientific">Ensete ventricosum</name>
    <name type="common">Abyssinian banana</name>
    <name type="synonym">Musa ensete</name>
    <dbReference type="NCBI Taxonomy" id="4639"/>
    <lineage>
        <taxon>Eukaryota</taxon>
        <taxon>Viridiplantae</taxon>
        <taxon>Streptophyta</taxon>
        <taxon>Embryophyta</taxon>
        <taxon>Tracheophyta</taxon>
        <taxon>Spermatophyta</taxon>
        <taxon>Magnoliopsida</taxon>
        <taxon>Liliopsida</taxon>
        <taxon>Zingiberales</taxon>
        <taxon>Musaceae</taxon>
        <taxon>Ensete</taxon>
    </lineage>
</organism>
<accession>A0AAV8R5D8</accession>
<protein>
    <submittedName>
        <fullName evidence="2">Uncharacterized protein</fullName>
    </submittedName>
</protein>
<proteinExistence type="predicted"/>
<evidence type="ECO:0000313" key="3">
    <source>
        <dbReference type="Proteomes" id="UP001222027"/>
    </source>
</evidence>
<dbReference type="EMBL" id="JAQQAF010000003">
    <property type="protein sequence ID" value="KAJ8497341.1"/>
    <property type="molecule type" value="Genomic_DNA"/>
</dbReference>
<feature type="region of interest" description="Disordered" evidence="1">
    <location>
        <begin position="1"/>
        <end position="39"/>
    </location>
</feature>
<keyword evidence="3" id="KW-1185">Reference proteome</keyword>
<feature type="compositionally biased region" description="Pro residues" evidence="1">
    <location>
        <begin position="18"/>
        <end position="33"/>
    </location>
</feature>
<evidence type="ECO:0000256" key="1">
    <source>
        <dbReference type="SAM" id="MobiDB-lite"/>
    </source>
</evidence>
<gene>
    <name evidence="2" type="ORF">OPV22_007893</name>
</gene>
<reference evidence="2 3" key="1">
    <citation type="submission" date="2022-12" db="EMBL/GenBank/DDBJ databases">
        <title>Chromosome-scale assembly of the Ensete ventricosum genome.</title>
        <authorList>
            <person name="Dussert Y."/>
            <person name="Stocks J."/>
            <person name="Wendawek A."/>
            <person name="Woldeyes F."/>
            <person name="Nichols R.A."/>
            <person name="Borrell J.S."/>
        </authorList>
    </citation>
    <scope>NUCLEOTIDE SEQUENCE [LARGE SCALE GENOMIC DNA]</scope>
    <source>
        <strain evidence="3">cv. Maze</strain>
        <tissue evidence="2">Seeds</tissue>
    </source>
</reference>
<dbReference type="AlphaFoldDB" id="A0AAV8R5D8"/>
<comment type="caution">
    <text evidence="2">The sequence shown here is derived from an EMBL/GenBank/DDBJ whole genome shotgun (WGS) entry which is preliminary data.</text>
</comment>
<name>A0AAV8R5D8_ENSVE</name>
<dbReference type="Proteomes" id="UP001222027">
    <property type="component" value="Unassembled WGS sequence"/>
</dbReference>
<evidence type="ECO:0000313" key="2">
    <source>
        <dbReference type="EMBL" id="KAJ8497341.1"/>
    </source>
</evidence>
<sequence length="88" mass="9978">MGRRSCFDGINAAESGSSPPPNCVAPSPPPQSPPYKRRVYDPPHLLFARDPRRRVETLKYGWKMKSQEQPQWLFPMRPTAIASIAWAV</sequence>